<keyword evidence="1" id="KW-0285">Flavoprotein</keyword>
<proteinExistence type="predicted"/>
<organism evidence="5 6">
    <name type="scientific">Piloderma croceum (strain F 1598)</name>
    <dbReference type="NCBI Taxonomy" id="765440"/>
    <lineage>
        <taxon>Eukaryota</taxon>
        <taxon>Fungi</taxon>
        <taxon>Dikarya</taxon>
        <taxon>Basidiomycota</taxon>
        <taxon>Agaricomycotina</taxon>
        <taxon>Agaricomycetes</taxon>
        <taxon>Agaricomycetidae</taxon>
        <taxon>Atheliales</taxon>
        <taxon>Atheliaceae</taxon>
        <taxon>Piloderma</taxon>
    </lineage>
</organism>
<keyword evidence="2" id="KW-0274">FAD</keyword>
<dbReference type="InterPro" id="IPR051104">
    <property type="entry name" value="FAD_monoxygenase"/>
</dbReference>
<dbReference type="Proteomes" id="UP000054166">
    <property type="component" value="Unassembled WGS sequence"/>
</dbReference>
<dbReference type="SUPFAM" id="SSF54373">
    <property type="entry name" value="FAD-linked reductases, C-terminal domain"/>
    <property type="match status" value="1"/>
</dbReference>
<dbReference type="GO" id="GO:0071949">
    <property type="term" value="F:FAD binding"/>
    <property type="evidence" value="ECO:0007669"/>
    <property type="project" value="InterPro"/>
</dbReference>
<sequence>MHGPADFKVAIVGGGIGGLTCALSLAEQCPGIRIDVYEQAAHYKEIGAGVGIAVNAAKILHRLGVGNAANAISGERNNIHRSLRRWDNGEEIVTVDALYDQDDIRQLSVHRAELLNILFDAIRERGIATLHNNKRSVKVADTSSDEVTLSFEDGTSVTANLLVACDGIHSQTRAQFITDKPRYSGRIAYRGLLPLSAVESFWPFSSYAISWLAPNKHFLVFPISQNKTINVVAFVSKPLDALDDLKESWTSSAPREDLAREFEGWDPVLGKLIHCMEPFPGKWRLNDRELLSQWSFMDGKVVLLGDAAHAMLPHQGSGAGHAIEDCYILGRALHDYFNPPVPTKIPTTLATWTQIYQDVRLPRAQKAQLTSRQAGELYELQGPLFENLTYDECLPIIAEKITGRMKWVWGGDIDAEYDAVVAKTFGKSLGSDGVTSNGVNSDRVSSNGVH</sequence>
<evidence type="ECO:0000256" key="2">
    <source>
        <dbReference type="ARBA" id="ARBA00022827"/>
    </source>
</evidence>
<evidence type="ECO:0000259" key="4">
    <source>
        <dbReference type="Pfam" id="PF01494"/>
    </source>
</evidence>
<dbReference type="InterPro" id="IPR002938">
    <property type="entry name" value="FAD-bd"/>
</dbReference>
<dbReference type="Gene3D" id="3.50.50.60">
    <property type="entry name" value="FAD/NAD(P)-binding domain"/>
    <property type="match status" value="1"/>
</dbReference>
<protein>
    <recommendedName>
        <fullName evidence="4">FAD-binding domain-containing protein</fullName>
    </recommendedName>
</protein>
<keyword evidence="3" id="KW-0560">Oxidoreductase</keyword>
<dbReference type="GO" id="GO:0016491">
    <property type="term" value="F:oxidoreductase activity"/>
    <property type="evidence" value="ECO:0007669"/>
    <property type="project" value="UniProtKB-KW"/>
</dbReference>
<dbReference type="HOGENOM" id="CLU_009665_6_3_1"/>
<dbReference type="AlphaFoldDB" id="A0A0C3B8J1"/>
<dbReference type="PANTHER" id="PTHR46720:SF1">
    <property type="entry name" value="HYDROXYLASE, PUTATIVE (AFU_ORTHOLOGUE AFUA_8G06050)-RELATED"/>
    <property type="match status" value="1"/>
</dbReference>
<dbReference type="Pfam" id="PF01494">
    <property type="entry name" value="FAD_binding_3"/>
    <property type="match status" value="1"/>
</dbReference>
<keyword evidence="6" id="KW-1185">Reference proteome</keyword>
<dbReference type="STRING" id="765440.A0A0C3B8J1"/>
<name>A0A0C3B8J1_PILCF</name>
<dbReference type="GO" id="GO:0044550">
    <property type="term" value="P:secondary metabolite biosynthetic process"/>
    <property type="evidence" value="ECO:0007669"/>
    <property type="project" value="TreeGrafter"/>
</dbReference>
<dbReference type="OrthoDB" id="417877at2759"/>
<feature type="domain" description="FAD-binding" evidence="4">
    <location>
        <begin position="7"/>
        <end position="334"/>
    </location>
</feature>
<dbReference type="InParanoid" id="A0A0C3B8J1"/>
<evidence type="ECO:0000313" key="6">
    <source>
        <dbReference type="Proteomes" id="UP000054166"/>
    </source>
</evidence>
<dbReference type="PANTHER" id="PTHR46720">
    <property type="entry name" value="HYDROXYLASE, PUTATIVE (AFU_ORTHOLOGUE AFUA_3G01460)-RELATED"/>
    <property type="match status" value="1"/>
</dbReference>
<evidence type="ECO:0000256" key="3">
    <source>
        <dbReference type="ARBA" id="ARBA00023002"/>
    </source>
</evidence>
<evidence type="ECO:0000256" key="1">
    <source>
        <dbReference type="ARBA" id="ARBA00022630"/>
    </source>
</evidence>
<reference evidence="6" key="2">
    <citation type="submission" date="2015-01" db="EMBL/GenBank/DDBJ databases">
        <title>Evolutionary Origins and Diversification of the Mycorrhizal Mutualists.</title>
        <authorList>
            <consortium name="DOE Joint Genome Institute"/>
            <consortium name="Mycorrhizal Genomics Consortium"/>
            <person name="Kohler A."/>
            <person name="Kuo A."/>
            <person name="Nagy L.G."/>
            <person name="Floudas D."/>
            <person name="Copeland A."/>
            <person name="Barry K.W."/>
            <person name="Cichocki N."/>
            <person name="Veneault-Fourrey C."/>
            <person name="LaButti K."/>
            <person name="Lindquist E.A."/>
            <person name="Lipzen A."/>
            <person name="Lundell T."/>
            <person name="Morin E."/>
            <person name="Murat C."/>
            <person name="Riley R."/>
            <person name="Ohm R."/>
            <person name="Sun H."/>
            <person name="Tunlid A."/>
            <person name="Henrissat B."/>
            <person name="Grigoriev I.V."/>
            <person name="Hibbett D.S."/>
            <person name="Martin F."/>
        </authorList>
    </citation>
    <scope>NUCLEOTIDE SEQUENCE [LARGE SCALE GENOMIC DNA]</scope>
    <source>
        <strain evidence="6">F 1598</strain>
    </source>
</reference>
<dbReference type="PRINTS" id="PR00420">
    <property type="entry name" value="RNGMNOXGNASE"/>
</dbReference>
<accession>A0A0C3B8J1</accession>
<evidence type="ECO:0000313" key="5">
    <source>
        <dbReference type="EMBL" id="KIM73612.1"/>
    </source>
</evidence>
<dbReference type="SUPFAM" id="SSF51905">
    <property type="entry name" value="FAD/NAD(P)-binding domain"/>
    <property type="match status" value="1"/>
</dbReference>
<reference evidence="5 6" key="1">
    <citation type="submission" date="2014-04" db="EMBL/GenBank/DDBJ databases">
        <authorList>
            <consortium name="DOE Joint Genome Institute"/>
            <person name="Kuo A."/>
            <person name="Tarkka M."/>
            <person name="Buscot F."/>
            <person name="Kohler A."/>
            <person name="Nagy L.G."/>
            <person name="Floudas D."/>
            <person name="Copeland A."/>
            <person name="Barry K.W."/>
            <person name="Cichocki N."/>
            <person name="Veneault-Fourrey C."/>
            <person name="LaButti K."/>
            <person name="Lindquist E.A."/>
            <person name="Lipzen A."/>
            <person name="Lundell T."/>
            <person name="Morin E."/>
            <person name="Murat C."/>
            <person name="Sun H."/>
            <person name="Tunlid A."/>
            <person name="Henrissat B."/>
            <person name="Grigoriev I.V."/>
            <person name="Hibbett D.S."/>
            <person name="Martin F."/>
            <person name="Nordberg H.P."/>
            <person name="Cantor M.N."/>
            <person name="Hua S.X."/>
        </authorList>
    </citation>
    <scope>NUCLEOTIDE SEQUENCE [LARGE SCALE GENOMIC DNA]</scope>
    <source>
        <strain evidence="5 6">F 1598</strain>
    </source>
</reference>
<dbReference type="InterPro" id="IPR036188">
    <property type="entry name" value="FAD/NAD-bd_sf"/>
</dbReference>
<dbReference type="EMBL" id="KN833078">
    <property type="protein sequence ID" value="KIM73612.1"/>
    <property type="molecule type" value="Genomic_DNA"/>
</dbReference>
<gene>
    <name evidence="5" type="ORF">PILCRDRAFT_829001</name>
</gene>